<evidence type="ECO:0000256" key="1">
    <source>
        <dbReference type="SAM" id="Phobius"/>
    </source>
</evidence>
<keyword evidence="1" id="KW-0812">Transmembrane</keyword>
<organism evidence="2 3">
    <name type="scientific">Vanrija albida</name>
    <dbReference type="NCBI Taxonomy" id="181172"/>
    <lineage>
        <taxon>Eukaryota</taxon>
        <taxon>Fungi</taxon>
        <taxon>Dikarya</taxon>
        <taxon>Basidiomycota</taxon>
        <taxon>Agaricomycotina</taxon>
        <taxon>Tremellomycetes</taxon>
        <taxon>Trichosporonales</taxon>
        <taxon>Trichosporonaceae</taxon>
        <taxon>Vanrija</taxon>
    </lineage>
</organism>
<evidence type="ECO:0000313" key="3">
    <source>
        <dbReference type="Proteomes" id="UP001565368"/>
    </source>
</evidence>
<keyword evidence="3" id="KW-1185">Reference proteome</keyword>
<feature type="transmembrane region" description="Helical" evidence="1">
    <location>
        <begin position="47"/>
        <end position="68"/>
    </location>
</feature>
<name>A0ABR3Q1Y6_9TREE</name>
<evidence type="ECO:0008006" key="4">
    <source>
        <dbReference type="Google" id="ProtNLM"/>
    </source>
</evidence>
<dbReference type="Proteomes" id="UP001565368">
    <property type="component" value="Unassembled WGS sequence"/>
</dbReference>
<evidence type="ECO:0000313" key="2">
    <source>
        <dbReference type="EMBL" id="KAL1408650.1"/>
    </source>
</evidence>
<accession>A0ABR3Q1Y6</accession>
<reference evidence="2 3" key="1">
    <citation type="submission" date="2023-08" db="EMBL/GenBank/DDBJ databases">
        <title>Annotated Genome Sequence of Vanrija albida AlHP1.</title>
        <authorList>
            <person name="Herzog R."/>
        </authorList>
    </citation>
    <scope>NUCLEOTIDE SEQUENCE [LARGE SCALE GENOMIC DNA]</scope>
    <source>
        <strain evidence="2 3">AlHP1</strain>
    </source>
</reference>
<keyword evidence="1" id="KW-0472">Membrane</keyword>
<dbReference type="RefSeq" id="XP_069208594.1">
    <property type="nucleotide sequence ID" value="XM_069353952.1"/>
</dbReference>
<dbReference type="EMBL" id="JBBXJM010000004">
    <property type="protein sequence ID" value="KAL1408650.1"/>
    <property type="molecule type" value="Genomic_DNA"/>
</dbReference>
<protein>
    <recommendedName>
        <fullName evidence="4">Cytochrome c oxidase subunit VIIc</fullName>
    </recommendedName>
</protein>
<dbReference type="GeneID" id="95986506"/>
<keyword evidence="1" id="KW-1133">Transmembrane helix</keyword>
<gene>
    <name evidence="2" type="ORF">Q8F55_005463</name>
</gene>
<comment type="caution">
    <text evidence="2">The sequence shown here is derived from an EMBL/GenBank/DDBJ whole genome shotgun (WGS) entry which is preliminary data.</text>
</comment>
<proteinExistence type="predicted"/>
<sequence>MSMILRSTSRALARTPATTGTRLAHFENKVDHTIPGGISRKSFRIKFLVYTLTGGIVVPVTGWLYPIAKAENGGSL</sequence>